<dbReference type="Proteomes" id="UP000315364">
    <property type="component" value="Chromosome"/>
</dbReference>
<sequence length="134" mass="14069">MSVLLGVIVLFAVLALVVAVIQAVAIVRAAPAGADLAGFMPLGWWKFSQLEAKAGAAAAPSLIIYKRSVIAFIVFLLLGLILSGWVSNQTPAAATASAEPRLINDPRVIPAQFAFNTDLRRVATMPGAQEILES</sequence>
<dbReference type="RefSeq" id="WP_146289072.1">
    <property type="nucleotide sequence ID" value="NZ_CP042304.1"/>
</dbReference>
<keyword evidence="1" id="KW-0472">Membrane</keyword>
<dbReference type="EMBL" id="CP042304">
    <property type="protein sequence ID" value="QDZ10270.1"/>
    <property type="molecule type" value="Genomic_DNA"/>
</dbReference>
<reference evidence="2 3" key="1">
    <citation type="submission" date="2019-07" db="EMBL/GenBank/DDBJ databases">
        <title>Full genome sequence of Devosia sp. Gsoil 520.</title>
        <authorList>
            <person name="Im W.-T."/>
        </authorList>
    </citation>
    <scope>NUCLEOTIDE SEQUENCE [LARGE SCALE GENOMIC DNA]</scope>
    <source>
        <strain evidence="2 3">Gsoil 520</strain>
    </source>
</reference>
<proteinExistence type="predicted"/>
<accession>A0A5B8LSP3</accession>
<evidence type="ECO:0000256" key="1">
    <source>
        <dbReference type="SAM" id="Phobius"/>
    </source>
</evidence>
<keyword evidence="1" id="KW-1133">Transmembrane helix</keyword>
<dbReference type="AlphaFoldDB" id="A0A5B8LSP3"/>
<evidence type="ECO:0000313" key="2">
    <source>
        <dbReference type="EMBL" id="QDZ10270.1"/>
    </source>
</evidence>
<protein>
    <submittedName>
        <fullName evidence="2">Uncharacterized protein</fullName>
    </submittedName>
</protein>
<organism evidence="2 3">
    <name type="scientific">Devosia ginsengisoli</name>
    <dbReference type="NCBI Taxonomy" id="400770"/>
    <lineage>
        <taxon>Bacteria</taxon>
        <taxon>Pseudomonadati</taxon>
        <taxon>Pseudomonadota</taxon>
        <taxon>Alphaproteobacteria</taxon>
        <taxon>Hyphomicrobiales</taxon>
        <taxon>Devosiaceae</taxon>
        <taxon>Devosia</taxon>
    </lineage>
</organism>
<feature type="transmembrane region" description="Helical" evidence="1">
    <location>
        <begin position="69"/>
        <end position="87"/>
    </location>
</feature>
<name>A0A5B8LSP3_9HYPH</name>
<keyword evidence="1" id="KW-0812">Transmembrane</keyword>
<keyword evidence="3" id="KW-1185">Reference proteome</keyword>
<evidence type="ECO:0000313" key="3">
    <source>
        <dbReference type="Proteomes" id="UP000315364"/>
    </source>
</evidence>
<dbReference type="KEGG" id="dea:FPZ08_05625"/>
<gene>
    <name evidence="2" type="ORF">FPZ08_05625</name>
</gene>
<dbReference type="OrthoDB" id="7948475at2"/>